<dbReference type="OrthoDB" id="5973923at2759"/>
<feature type="compositionally biased region" description="Basic and acidic residues" evidence="1">
    <location>
        <begin position="88"/>
        <end position="102"/>
    </location>
</feature>
<evidence type="ECO:0000256" key="1">
    <source>
        <dbReference type="SAM" id="MobiDB-lite"/>
    </source>
</evidence>
<comment type="caution">
    <text evidence="2">The sequence shown here is derived from an EMBL/GenBank/DDBJ whole genome shotgun (WGS) entry which is preliminary data.</text>
</comment>
<dbReference type="Pfam" id="PF15299">
    <property type="entry name" value="ALS2CR8"/>
    <property type="match status" value="1"/>
</dbReference>
<dbReference type="PANTHER" id="PTHR47456:SF1">
    <property type="entry name" value="PHD-TYPE DOMAIN-CONTAINING PROTEIN"/>
    <property type="match status" value="1"/>
</dbReference>
<reference evidence="2" key="2">
    <citation type="submission" date="2020-11" db="EMBL/GenBank/DDBJ databases">
        <authorList>
            <person name="McCartney M.A."/>
            <person name="Auch B."/>
            <person name="Kono T."/>
            <person name="Mallez S."/>
            <person name="Becker A."/>
            <person name="Gohl D.M."/>
            <person name="Silverstein K.A.T."/>
            <person name="Koren S."/>
            <person name="Bechman K.B."/>
            <person name="Herman A."/>
            <person name="Abrahante J.E."/>
            <person name="Garbe J."/>
        </authorList>
    </citation>
    <scope>NUCLEOTIDE SEQUENCE</scope>
    <source>
        <strain evidence="2">Duluth1</strain>
        <tissue evidence="2">Whole animal</tissue>
    </source>
</reference>
<proteinExistence type="predicted"/>
<evidence type="ECO:0000313" key="3">
    <source>
        <dbReference type="Proteomes" id="UP000828390"/>
    </source>
</evidence>
<dbReference type="AlphaFoldDB" id="A0A9D4SBD7"/>
<reference evidence="2" key="1">
    <citation type="journal article" date="2019" name="bioRxiv">
        <title>The Genome of the Zebra Mussel, Dreissena polymorpha: A Resource for Invasive Species Research.</title>
        <authorList>
            <person name="McCartney M.A."/>
            <person name="Auch B."/>
            <person name="Kono T."/>
            <person name="Mallez S."/>
            <person name="Zhang Y."/>
            <person name="Obille A."/>
            <person name="Becker A."/>
            <person name="Abrahante J.E."/>
            <person name="Garbe J."/>
            <person name="Badalamenti J.P."/>
            <person name="Herman A."/>
            <person name="Mangelson H."/>
            <person name="Liachko I."/>
            <person name="Sullivan S."/>
            <person name="Sone E.D."/>
            <person name="Koren S."/>
            <person name="Silverstein K.A.T."/>
            <person name="Beckman K.B."/>
            <person name="Gohl D.M."/>
        </authorList>
    </citation>
    <scope>NUCLEOTIDE SEQUENCE</scope>
    <source>
        <strain evidence="2">Duluth1</strain>
        <tissue evidence="2">Whole animal</tissue>
    </source>
</reference>
<evidence type="ECO:0000313" key="2">
    <source>
        <dbReference type="EMBL" id="KAH3897748.1"/>
    </source>
</evidence>
<accession>A0A9D4SBD7</accession>
<keyword evidence="3" id="KW-1185">Reference proteome</keyword>
<gene>
    <name evidence="2" type="ORF">DPMN_021943</name>
</gene>
<dbReference type="EMBL" id="JAIWYP010000001">
    <property type="protein sequence ID" value="KAH3897748.1"/>
    <property type="molecule type" value="Genomic_DNA"/>
</dbReference>
<dbReference type="GO" id="GO:0003700">
    <property type="term" value="F:DNA-binding transcription factor activity"/>
    <property type="evidence" value="ECO:0007669"/>
    <property type="project" value="InterPro"/>
</dbReference>
<sequence length="321" mass="36639">MASVSVNLHARNRNEDEILIFSSLGDAKAHIKKEEIETNNRYIIGYSTKNFGNSVVTSSSHKVCWVHGVNPYMYVSLGHQVLKCHHGTDKNKKKKMEKEKTKTFSSEQHSYAKKKTRHALQPSKKMDCPASIILKEVLIFTPEEGSSRELDKKMAASNVRSDLSKGIKKIMVVFPNVEHKYHTSGENAGLLQRIDSDVASKIKELVVEDGVANVEEMQRHLTSFVTKNVTPAPSKTNRRFAPTKKVIRYHMNKAAKNGCDSSDDQHNLVQLRRYPMASKYKQFPFWWGTTNPRIRVGSFQLRGYRMRPLLHQGGISRENRK</sequence>
<feature type="region of interest" description="Disordered" evidence="1">
    <location>
        <begin position="88"/>
        <end position="120"/>
    </location>
</feature>
<dbReference type="InterPro" id="IPR029309">
    <property type="entry name" value="CaRF"/>
</dbReference>
<protein>
    <submittedName>
        <fullName evidence="2">Uncharacterized protein</fullName>
    </submittedName>
</protein>
<organism evidence="2 3">
    <name type="scientific">Dreissena polymorpha</name>
    <name type="common">Zebra mussel</name>
    <name type="synonym">Mytilus polymorpha</name>
    <dbReference type="NCBI Taxonomy" id="45954"/>
    <lineage>
        <taxon>Eukaryota</taxon>
        <taxon>Metazoa</taxon>
        <taxon>Spiralia</taxon>
        <taxon>Lophotrochozoa</taxon>
        <taxon>Mollusca</taxon>
        <taxon>Bivalvia</taxon>
        <taxon>Autobranchia</taxon>
        <taxon>Heteroconchia</taxon>
        <taxon>Euheterodonta</taxon>
        <taxon>Imparidentia</taxon>
        <taxon>Neoheterodontei</taxon>
        <taxon>Myida</taxon>
        <taxon>Dreissenoidea</taxon>
        <taxon>Dreissenidae</taxon>
        <taxon>Dreissena</taxon>
    </lineage>
</organism>
<name>A0A9D4SBD7_DREPO</name>
<dbReference type="PANTHER" id="PTHR47456">
    <property type="entry name" value="PHD-TYPE DOMAIN-CONTAINING PROTEIN"/>
    <property type="match status" value="1"/>
</dbReference>
<dbReference type="Proteomes" id="UP000828390">
    <property type="component" value="Unassembled WGS sequence"/>
</dbReference>